<feature type="compositionally biased region" description="Basic and acidic residues" evidence="1">
    <location>
        <begin position="164"/>
        <end position="174"/>
    </location>
</feature>
<accession>A0AAU9TXW3</accession>
<evidence type="ECO:0000313" key="3">
    <source>
        <dbReference type="Proteomes" id="UP001153954"/>
    </source>
</evidence>
<feature type="region of interest" description="Disordered" evidence="1">
    <location>
        <begin position="164"/>
        <end position="202"/>
    </location>
</feature>
<keyword evidence="3" id="KW-1185">Reference proteome</keyword>
<sequence length="238" mass="26619">MLACVCQPTETALLFKGGPPVTMGPLGSSSKIRQNATDVMKISIFPNPEHQINNNAKENSSSLTPMPTYVDSSGNLLNLRKIERKAKSTKILVNPVCSDISDDSATSKQVNTKWNGKKKRLKIGFVKNENKESISLEHKVISRDEADEDKKSISCFKIKSWEDKSRTNEDRNSGRENCTNENASNSMSAEKPDLIRHSRKNSKETLIDEGTMIDTSLNIDYSRKIDSITVKENQVRIN</sequence>
<name>A0AAU9TXW3_EUPED</name>
<proteinExistence type="predicted"/>
<evidence type="ECO:0000256" key="1">
    <source>
        <dbReference type="SAM" id="MobiDB-lite"/>
    </source>
</evidence>
<feature type="compositionally biased region" description="Polar residues" evidence="1">
    <location>
        <begin position="175"/>
        <end position="188"/>
    </location>
</feature>
<feature type="compositionally biased region" description="Basic and acidic residues" evidence="1">
    <location>
        <begin position="190"/>
        <end position="202"/>
    </location>
</feature>
<evidence type="ECO:0000313" key="2">
    <source>
        <dbReference type="EMBL" id="CAH2090337.1"/>
    </source>
</evidence>
<dbReference type="EMBL" id="CAKOGL010000009">
    <property type="protein sequence ID" value="CAH2090337.1"/>
    <property type="molecule type" value="Genomic_DNA"/>
</dbReference>
<comment type="caution">
    <text evidence="2">The sequence shown here is derived from an EMBL/GenBank/DDBJ whole genome shotgun (WGS) entry which is preliminary data.</text>
</comment>
<reference evidence="2" key="1">
    <citation type="submission" date="2022-03" db="EMBL/GenBank/DDBJ databases">
        <authorList>
            <person name="Tunstrom K."/>
        </authorList>
    </citation>
    <scope>NUCLEOTIDE SEQUENCE</scope>
</reference>
<dbReference type="Proteomes" id="UP001153954">
    <property type="component" value="Unassembled WGS sequence"/>
</dbReference>
<protein>
    <submittedName>
        <fullName evidence="2">Uncharacterized protein</fullName>
    </submittedName>
</protein>
<gene>
    <name evidence="2" type="ORF">EEDITHA_LOCUS6306</name>
</gene>
<organism evidence="2 3">
    <name type="scientific">Euphydryas editha</name>
    <name type="common">Edith's checkerspot</name>
    <dbReference type="NCBI Taxonomy" id="104508"/>
    <lineage>
        <taxon>Eukaryota</taxon>
        <taxon>Metazoa</taxon>
        <taxon>Ecdysozoa</taxon>
        <taxon>Arthropoda</taxon>
        <taxon>Hexapoda</taxon>
        <taxon>Insecta</taxon>
        <taxon>Pterygota</taxon>
        <taxon>Neoptera</taxon>
        <taxon>Endopterygota</taxon>
        <taxon>Lepidoptera</taxon>
        <taxon>Glossata</taxon>
        <taxon>Ditrysia</taxon>
        <taxon>Papilionoidea</taxon>
        <taxon>Nymphalidae</taxon>
        <taxon>Nymphalinae</taxon>
        <taxon>Euphydryas</taxon>
    </lineage>
</organism>
<dbReference type="AlphaFoldDB" id="A0AAU9TXW3"/>